<sequence>MNLEHEKVKIVDLRSALKVLKSIPGQLIETNEPVDPHAELSGVYRYVGAGGTVMRPTQIGPAMIFNKIKGLENARVVIGVLASRERVALMLNTRSEHLGFLLNEAVIHPIEPIIVSKNRAPCQEVVHYANEPDFDIRKLIPAPTNTEEDAGPYITMGMCYASDPETGKSDITIHRLCLQGKDEISMYLVPGARHIGVFQQKAEDDGKSLPISISIGVDPAVEIAACFEPPTTPIGYNELCAAGSIRSKAVELVQCLTINEKAIANAEYVIEGELIPSVRVREDKNTHTGKAMPEFPGYTGSACDEVPIIRVKAVTHRINPIMQTCIGPSEEHVNMAGIPTEASILQMVEKAMPGRLLNVYAHSAGGGKYMAILQFKKSQQSDEGRQRQAALLAFSAFSELKHVIIVDEDVNPFDSNDVLWALNTRYQGDMDTIFIPGVRCHPLDPSQTIEYNPLLLNKGISCKVIFDCTVPFHLKDRFKRAKFKDVDPSRFVPQMFKKEYGEYDTSK</sequence>
<keyword evidence="5" id="KW-1185">Reference proteome</keyword>
<evidence type="ECO:0000313" key="4">
    <source>
        <dbReference type="EMBL" id="MCC9296664.1"/>
    </source>
</evidence>
<dbReference type="InterPro" id="IPR049383">
    <property type="entry name" value="UbiD-like_N"/>
</dbReference>
<dbReference type="PANTHER" id="PTHR30108:SF17">
    <property type="entry name" value="FERULIC ACID DECARBOXYLASE 1"/>
    <property type="match status" value="1"/>
</dbReference>
<dbReference type="Pfam" id="PF20695">
    <property type="entry name" value="UbiD_N"/>
    <property type="match status" value="1"/>
</dbReference>
<dbReference type="InterPro" id="IPR049381">
    <property type="entry name" value="UbiD-like_C"/>
</dbReference>
<dbReference type="InterPro" id="IPR048304">
    <property type="entry name" value="UbiD_Rift_dom"/>
</dbReference>
<feature type="domain" description="3-octaprenyl-4-hydroxybenzoate carboxy-lyase-like Rift-related" evidence="1">
    <location>
        <begin position="115"/>
        <end position="326"/>
    </location>
</feature>
<dbReference type="Proteomes" id="UP001165422">
    <property type="component" value="Unassembled WGS sequence"/>
</dbReference>
<dbReference type="InterPro" id="IPR002830">
    <property type="entry name" value="UbiD"/>
</dbReference>
<dbReference type="RefSeq" id="WP_229982106.1">
    <property type="nucleotide sequence ID" value="NZ_JAJJPB010000041.1"/>
</dbReference>
<dbReference type="Pfam" id="PF20696">
    <property type="entry name" value="UbiD_C"/>
    <property type="match status" value="1"/>
</dbReference>
<comment type="caution">
    <text evidence="4">The sequence shown here is derived from an EMBL/GenBank/DDBJ whole genome shotgun (WGS) entry which is preliminary data.</text>
</comment>
<evidence type="ECO:0000313" key="5">
    <source>
        <dbReference type="Proteomes" id="UP001165422"/>
    </source>
</evidence>
<dbReference type="Gene3D" id="3.40.1670.10">
    <property type="entry name" value="UbiD C-terminal domain-like"/>
    <property type="match status" value="1"/>
</dbReference>
<gene>
    <name evidence="4" type="ORF">LN736_17640</name>
</gene>
<protein>
    <submittedName>
        <fullName evidence="4">UbiD family decarboxylase</fullName>
    </submittedName>
</protein>
<reference evidence="4" key="1">
    <citation type="submission" date="2021-11" db="EMBL/GenBank/DDBJ databases">
        <authorList>
            <person name="Qingchun L."/>
            <person name="Dong Z."/>
            <person name="Zongwei Q."/>
            <person name="Jia Z."/>
            <person name="Duotao L."/>
        </authorList>
    </citation>
    <scope>NUCLEOTIDE SEQUENCE</scope>
    <source>
        <strain evidence="4">WLY-B-L2</strain>
    </source>
</reference>
<dbReference type="PANTHER" id="PTHR30108">
    <property type="entry name" value="3-OCTAPRENYL-4-HYDROXYBENZOATE CARBOXY-LYASE-RELATED"/>
    <property type="match status" value="1"/>
</dbReference>
<feature type="domain" description="3-octaprenyl-4-hydroxybenzoate carboxy-lyase-like C-terminal" evidence="3">
    <location>
        <begin position="334"/>
        <end position="468"/>
    </location>
</feature>
<dbReference type="SUPFAM" id="SSF50475">
    <property type="entry name" value="FMN-binding split barrel"/>
    <property type="match status" value="1"/>
</dbReference>
<dbReference type="EMBL" id="JAJJPB010000041">
    <property type="protein sequence ID" value="MCC9296664.1"/>
    <property type="molecule type" value="Genomic_DNA"/>
</dbReference>
<dbReference type="SUPFAM" id="SSF143968">
    <property type="entry name" value="UbiD C-terminal domain-like"/>
    <property type="match status" value="1"/>
</dbReference>
<evidence type="ECO:0000259" key="1">
    <source>
        <dbReference type="Pfam" id="PF01977"/>
    </source>
</evidence>
<evidence type="ECO:0000259" key="3">
    <source>
        <dbReference type="Pfam" id="PF20696"/>
    </source>
</evidence>
<proteinExistence type="predicted"/>
<name>A0ABS8NA18_9CLOT</name>
<dbReference type="Pfam" id="PF01977">
    <property type="entry name" value="UbiD"/>
    <property type="match status" value="1"/>
</dbReference>
<evidence type="ECO:0000259" key="2">
    <source>
        <dbReference type="Pfam" id="PF20695"/>
    </source>
</evidence>
<feature type="domain" description="3-octaprenyl-4-hydroxybenzoate carboxy-lyase-like N-terminal" evidence="2">
    <location>
        <begin position="25"/>
        <end position="98"/>
    </location>
</feature>
<organism evidence="4 5">
    <name type="scientific">Clostridium aromativorans</name>
    <dbReference type="NCBI Taxonomy" id="2836848"/>
    <lineage>
        <taxon>Bacteria</taxon>
        <taxon>Bacillati</taxon>
        <taxon>Bacillota</taxon>
        <taxon>Clostridia</taxon>
        <taxon>Eubacteriales</taxon>
        <taxon>Clostridiaceae</taxon>
        <taxon>Clostridium</taxon>
    </lineage>
</organism>
<accession>A0ABS8NA18</accession>